<protein>
    <submittedName>
        <fullName evidence="1">Uncharacterized protein</fullName>
    </submittedName>
</protein>
<comment type="caution">
    <text evidence="1">The sequence shown here is derived from an EMBL/GenBank/DDBJ whole genome shotgun (WGS) entry which is preliminary data.</text>
</comment>
<dbReference type="EMBL" id="JAFCIX010000152">
    <property type="protein sequence ID" value="KAH6597284.1"/>
    <property type="molecule type" value="Genomic_DNA"/>
</dbReference>
<gene>
    <name evidence="1" type="ORF">BASA50_004635</name>
</gene>
<proteinExistence type="predicted"/>
<evidence type="ECO:0000313" key="1">
    <source>
        <dbReference type="EMBL" id="KAH6597284.1"/>
    </source>
</evidence>
<organism evidence="1 2">
    <name type="scientific">Batrachochytrium salamandrivorans</name>
    <dbReference type="NCBI Taxonomy" id="1357716"/>
    <lineage>
        <taxon>Eukaryota</taxon>
        <taxon>Fungi</taxon>
        <taxon>Fungi incertae sedis</taxon>
        <taxon>Chytridiomycota</taxon>
        <taxon>Chytridiomycota incertae sedis</taxon>
        <taxon>Chytridiomycetes</taxon>
        <taxon>Rhizophydiales</taxon>
        <taxon>Rhizophydiales incertae sedis</taxon>
        <taxon>Batrachochytrium</taxon>
    </lineage>
</organism>
<keyword evidence="2" id="KW-1185">Reference proteome</keyword>
<reference evidence="1 2" key="1">
    <citation type="submission" date="2021-02" db="EMBL/GenBank/DDBJ databases">
        <title>Variation within the Batrachochytrium salamandrivorans European outbreak.</title>
        <authorList>
            <person name="Kelly M."/>
            <person name="Pasmans F."/>
            <person name="Shea T.P."/>
            <person name="Munoz J.F."/>
            <person name="Carranza S."/>
            <person name="Cuomo C.A."/>
            <person name="Martel A."/>
        </authorList>
    </citation>
    <scope>NUCLEOTIDE SEQUENCE [LARGE SCALE GENOMIC DNA]</scope>
    <source>
        <strain evidence="1 2">AMFP18/2</strain>
    </source>
</reference>
<sequence>MESYCSSVDTGASSLELAIQSCSDIIARLDTIIQRAGAELVPVKCLILTHDDTTPPFIVHPAAELTKNNLQKSDSCFASQWNRIRHALLVHGELLFKHIASLYLVDKDDYILRLAKSFVLGAHCQQIFKALETCVLLAAACSCSGSCRSEQRLIYSLMGILQATKRVLTTHQKELSCDPHLPAKPSNNKLDYPSRIFRSKSRGSRGHIKSDEDKMSNFGTLLTTLKKAKNALKQLYIDKKVYLNPTIAHSLTRQNQTPDQSGIKELLQVGKGFVWAINSFLDEIVIMDQFIQPPELQRVQDNDVYFEDLLNALQYGKVYLTFLHPVSERSEPDLLVESTIDDKSIACKGNNDILAVSADTLSGDSSSDYHIQNEEKVLSFSYEKGRGSTGMILPNPKRIGPQPPIAYRKLADHLVSLDELRIRSRLSLTDPQFPRTKVANK</sequence>
<dbReference type="Proteomes" id="UP001648503">
    <property type="component" value="Unassembled WGS sequence"/>
</dbReference>
<accession>A0ABQ8FI79</accession>
<evidence type="ECO:0000313" key="2">
    <source>
        <dbReference type="Proteomes" id="UP001648503"/>
    </source>
</evidence>
<name>A0ABQ8FI79_9FUNG</name>